<evidence type="ECO:0000256" key="3">
    <source>
        <dbReference type="ARBA" id="ARBA00022989"/>
    </source>
</evidence>
<evidence type="ECO:0000256" key="4">
    <source>
        <dbReference type="ARBA" id="ARBA00023136"/>
    </source>
</evidence>
<evidence type="ECO:0000256" key="2">
    <source>
        <dbReference type="ARBA" id="ARBA00022692"/>
    </source>
</evidence>
<proteinExistence type="predicted"/>
<accession>A0AAV4GC84</accession>
<comment type="subcellular location">
    <subcellularLocation>
        <location evidence="1">Membrane</location>
    </subcellularLocation>
</comment>
<dbReference type="AlphaFoldDB" id="A0AAV4GC84"/>
<evidence type="ECO:0000313" key="8">
    <source>
        <dbReference type="EMBL" id="GFR83158.1"/>
    </source>
</evidence>
<keyword evidence="2" id="KW-0812">Transmembrane</keyword>
<dbReference type="PRINTS" id="PR00248">
    <property type="entry name" value="GPCRMGR"/>
</dbReference>
<keyword evidence="7" id="KW-0732">Signal</keyword>
<feature type="signal peptide" evidence="7">
    <location>
        <begin position="1"/>
        <end position="28"/>
    </location>
</feature>
<evidence type="ECO:0000256" key="5">
    <source>
        <dbReference type="ARBA" id="ARBA00023180"/>
    </source>
</evidence>
<comment type="caution">
    <text evidence="8">The sequence shown here is derived from an EMBL/GenBank/DDBJ whole genome shotgun (WGS) entry which is preliminary data.</text>
</comment>
<dbReference type="Proteomes" id="UP000762676">
    <property type="component" value="Unassembled WGS sequence"/>
</dbReference>
<name>A0AAV4GC84_9GAST</name>
<feature type="chain" id="PRO_5043394174" evidence="7">
    <location>
        <begin position="29"/>
        <end position="465"/>
    </location>
</feature>
<protein>
    <submittedName>
        <fullName evidence="8">Metabotropic glutamate receptor 5</fullName>
    </submittedName>
</protein>
<evidence type="ECO:0000256" key="7">
    <source>
        <dbReference type="SAM" id="SignalP"/>
    </source>
</evidence>
<keyword evidence="5" id="KW-0325">Glycoprotein</keyword>
<sequence>MEHYLFHCLGYLYLYWLIFHLQFRACNSLHPTQPKILSSALVEDTEDSWTQDGAHFRKSVSADVKPEIDTAHSPITPSDMKGAREGQHRTHRQAHSENQVSPALVTTRLDTRSLLIGGERAKLLSVNRRWHLWDWVFPSTNVREAEEDDASTGRKSLLTKFTNALVVRSEKISNSDDYMYRRTSLPSLPIKPMLPKSGEKPHQYRKPRPLWNSLTNSVRYRLRNLSGLRGRYVGQQTLKNMKGPESETKIVEETEISADTESPVTLNFHTALSSESSAMNVSKTFYSTDDNSLTFKDTPVLQKDTRIWEAHSNVDKRSAPDLTLTQSHQKMDYYKRSEITSNPEVHSNNQGKESNLERNSHQASLLKHQDITKESERGNRGFKKNAEHKEKPTRSRRAATLNVDPYVSQNSRARKEGDAIIGALFPLHYPPSLKTAYSRQCSKIREYYGIQRVEVFLMTIERINR</sequence>
<dbReference type="GO" id="GO:0004930">
    <property type="term" value="F:G protein-coupled receptor activity"/>
    <property type="evidence" value="ECO:0007669"/>
    <property type="project" value="InterPro"/>
</dbReference>
<keyword evidence="4" id="KW-0472">Membrane</keyword>
<dbReference type="InterPro" id="IPR000337">
    <property type="entry name" value="GPCR_3"/>
</dbReference>
<evidence type="ECO:0000256" key="1">
    <source>
        <dbReference type="ARBA" id="ARBA00004370"/>
    </source>
</evidence>
<dbReference type="Gene3D" id="3.40.50.2300">
    <property type="match status" value="1"/>
</dbReference>
<dbReference type="EMBL" id="BMAT01011989">
    <property type="protein sequence ID" value="GFR83158.1"/>
    <property type="molecule type" value="Genomic_DNA"/>
</dbReference>
<dbReference type="GO" id="GO:0016020">
    <property type="term" value="C:membrane"/>
    <property type="evidence" value="ECO:0007669"/>
    <property type="project" value="UniProtKB-SubCell"/>
</dbReference>
<evidence type="ECO:0000313" key="9">
    <source>
        <dbReference type="Proteomes" id="UP000762676"/>
    </source>
</evidence>
<organism evidence="8 9">
    <name type="scientific">Elysia marginata</name>
    <dbReference type="NCBI Taxonomy" id="1093978"/>
    <lineage>
        <taxon>Eukaryota</taxon>
        <taxon>Metazoa</taxon>
        <taxon>Spiralia</taxon>
        <taxon>Lophotrochozoa</taxon>
        <taxon>Mollusca</taxon>
        <taxon>Gastropoda</taxon>
        <taxon>Heterobranchia</taxon>
        <taxon>Euthyneura</taxon>
        <taxon>Panpulmonata</taxon>
        <taxon>Sacoglossa</taxon>
        <taxon>Placobranchoidea</taxon>
        <taxon>Plakobranchidae</taxon>
        <taxon>Elysia</taxon>
    </lineage>
</organism>
<feature type="compositionally biased region" description="Basic and acidic residues" evidence="6">
    <location>
        <begin position="367"/>
        <end position="393"/>
    </location>
</feature>
<keyword evidence="9" id="KW-1185">Reference proteome</keyword>
<feature type="compositionally biased region" description="Polar residues" evidence="6">
    <location>
        <begin position="339"/>
        <end position="353"/>
    </location>
</feature>
<feature type="region of interest" description="Disordered" evidence="6">
    <location>
        <begin position="339"/>
        <end position="396"/>
    </location>
</feature>
<keyword evidence="8" id="KW-0675">Receptor</keyword>
<evidence type="ECO:0000256" key="6">
    <source>
        <dbReference type="SAM" id="MobiDB-lite"/>
    </source>
</evidence>
<feature type="region of interest" description="Disordered" evidence="6">
    <location>
        <begin position="70"/>
        <end position="100"/>
    </location>
</feature>
<keyword evidence="3" id="KW-1133">Transmembrane helix</keyword>
<gene>
    <name evidence="8" type="ORF">ElyMa_005968700</name>
</gene>
<feature type="region of interest" description="Disordered" evidence="6">
    <location>
        <begin position="189"/>
        <end position="208"/>
    </location>
</feature>
<reference evidence="8 9" key="1">
    <citation type="journal article" date="2021" name="Elife">
        <title>Chloroplast acquisition without the gene transfer in kleptoplastic sea slugs, Plakobranchus ocellatus.</title>
        <authorList>
            <person name="Maeda T."/>
            <person name="Takahashi S."/>
            <person name="Yoshida T."/>
            <person name="Shimamura S."/>
            <person name="Takaki Y."/>
            <person name="Nagai Y."/>
            <person name="Toyoda A."/>
            <person name="Suzuki Y."/>
            <person name="Arimoto A."/>
            <person name="Ishii H."/>
            <person name="Satoh N."/>
            <person name="Nishiyama T."/>
            <person name="Hasebe M."/>
            <person name="Maruyama T."/>
            <person name="Minagawa J."/>
            <person name="Obokata J."/>
            <person name="Shigenobu S."/>
        </authorList>
    </citation>
    <scope>NUCLEOTIDE SEQUENCE [LARGE SCALE GENOMIC DNA]</scope>
</reference>